<evidence type="ECO:0000256" key="1">
    <source>
        <dbReference type="SAM" id="SignalP"/>
    </source>
</evidence>
<organism evidence="2 3">
    <name type="scientific">Termitidicoccus mucosus</name>
    <dbReference type="NCBI Taxonomy" id="1184151"/>
    <lineage>
        <taxon>Bacteria</taxon>
        <taxon>Pseudomonadati</taxon>
        <taxon>Verrucomicrobiota</taxon>
        <taxon>Opitutia</taxon>
        <taxon>Opitutales</taxon>
        <taxon>Opitutaceae</taxon>
        <taxon>Termitidicoccus</taxon>
    </lineage>
</organism>
<evidence type="ECO:0008006" key="4">
    <source>
        <dbReference type="Google" id="ProtNLM"/>
    </source>
</evidence>
<sequence length="254" mass="27907">MRTTLSIIALALAATTLGAQQATEWTGSADIRYTGKYVFRGAQKSGQALQANVEFNPIGDGFYVGGWFNQPFDSDWDNEFDLFGGYRYEYKGIQFDAGLTGFFYPQADNENTDYSYEIALGASYNLGSLWEALDGLGVSGYTYYDIRLETLTFELSSGYRFPFQLAQFKASADASVFVGYSDAGDYYPDAPGSSVKDTWVYYGATLSTTVWFNETLSATAGVQYGTANNRSDLTAGGHDLTNKVWGFVGVGLKW</sequence>
<accession>A0A178IFW5</accession>
<gene>
    <name evidence="2" type="ORF">AW736_16790</name>
</gene>
<comment type="caution">
    <text evidence="2">The sequence shown here is derived from an EMBL/GenBank/DDBJ whole genome shotgun (WGS) entry which is preliminary data.</text>
</comment>
<dbReference type="AlphaFoldDB" id="A0A178IFW5"/>
<dbReference type="EMBL" id="LRRQ01000127">
    <property type="protein sequence ID" value="OAM88491.1"/>
    <property type="molecule type" value="Genomic_DNA"/>
</dbReference>
<proteinExistence type="predicted"/>
<dbReference type="Pfam" id="PF09694">
    <property type="entry name" value="Gcw_chp"/>
    <property type="match status" value="1"/>
</dbReference>
<keyword evidence="3" id="KW-1185">Reference proteome</keyword>
<name>A0A178IFW5_9BACT</name>
<feature type="chain" id="PRO_5008088819" description="Outer membrane protein beta-barrel domain-containing protein" evidence="1">
    <location>
        <begin position="22"/>
        <end position="254"/>
    </location>
</feature>
<protein>
    <recommendedName>
        <fullName evidence="4">Outer membrane protein beta-barrel domain-containing protein</fullName>
    </recommendedName>
</protein>
<reference evidence="2 3" key="1">
    <citation type="submission" date="2016-01" db="EMBL/GenBank/DDBJ databases">
        <title>High potential of lignocellulose degradation of a new Verrucomicrobia species.</title>
        <authorList>
            <person name="Wang Y."/>
            <person name="Shi Y."/>
            <person name="Qiu Z."/>
            <person name="Liu S."/>
            <person name="Yang H."/>
        </authorList>
    </citation>
    <scope>NUCLEOTIDE SEQUENCE [LARGE SCALE GENOMIC DNA]</scope>
    <source>
        <strain evidence="2 3">TSB47</strain>
    </source>
</reference>
<dbReference type="OrthoDB" id="192997at2"/>
<evidence type="ECO:0000313" key="3">
    <source>
        <dbReference type="Proteomes" id="UP000078486"/>
    </source>
</evidence>
<dbReference type="RefSeq" id="WP_068771442.1">
    <property type="nucleotide sequence ID" value="NZ_CP109796.1"/>
</dbReference>
<feature type="signal peptide" evidence="1">
    <location>
        <begin position="1"/>
        <end position="21"/>
    </location>
</feature>
<evidence type="ECO:0000313" key="2">
    <source>
        <dbReference type="EMBL" id="OAM88491.1"/>
    </source>
</evidence>
<keyword evidence="1" id="KW-0732">Signal</keyword>
<dbReference type="InterPro" id="IPR010239">
    <property type="entry name" value="CHP02001"/>
</dbReference>
<dbReference type="Proteomes" id="UP000078486">
    <property type="component" value="Unassembled WGS sequence"/>
</dbReference>